<organism evidence="1">
    <name type="scientific">Oryza brachyantha</name>
    <name type="common">malo sina</name>
    <dbReference type="NCBI Taxonomy" id="4533"/>
    <lineage>
        <taxon>Eukaryota</taxon>
        <taxon>Viridiplantae</taxon>
        <taxon>Streptophyta</taxon>
        <taxon>Embryophyta</taxon>
        <taxon>Tracheophyta</taxon>
        <taxon>Spermatophyta</taxon>
        <taxon>Magnoliopsida</taxon>
        <taxon>Liliopsida</taxon>
        <taxon>Poales</taxon>
        <taxon>Poaceae</taxon>
        <taxon>BOP clade</taxon>
        <taxon>Oryzoideae</taxon>
        <taxon>Oryzeae</taxon>
        <taxon>Oryzinae</taxon>
        <taxon>Oryza</taxon>
    </lineage>
</organism>
<evidence type="ECO:0008006" key="3">
    <source>
        <dbReference type="Google" id="ProtNLM"/>
    </source>
</evidence>
<reference evidence="1" key="2">
    <citation type="submission" date="2013-04" db="UniProtKB">
        <authorList>
            <consortium name="EnsemblPlants"/>
        </authorList>
    </citation>
    <scope>IDENTIFICATION</scope>
</reference>
<dbReference type="EnsemblPlants" id="OB01G52840.1">
    <property type="protein sequence ID" value="OB01G52840.1"/>
    <property type="gene ID" value="OB01G52840"/>
</dbReference>
<evidence type="ECO:0000313" key="1">
    <source>
        <dbReference type="EnsemblPlants" id="OB01G52840.1"/>
    </source>
</evidence>
<evidence type="ECO:0000313" key="2">
    <source>
        <dbReference type="Proteomes" id="UP000006038"/>
    </source>
</evidence>
<sequence>MICEAKGGKRATCKAECHDWRVQPRMLPPWLERLLCSCGNRCMVFGSMKQKILGQRFFACSTIVDDGFMNG</sequence>
<protein>
    <recommendedName>
        <fullName evidence="3">Zinc finger GRF-type domain-containing protein</fullName>
    </recommendedName>
</protein>
<dbReference type="HOGENOM" id="CLU_2744040_0_0_1"/>
<dbReference type="Proteomes" id="UP000006038">
    <property type="component" value="Chromosome 1"/>
</dbReference>
<name>J3L7S8_ORYBR</name>
<accession>J3L7S8</accession>
<reference evidence="1" key="1">
    <citation type="journal article" date="2013" name="Nat. Commun.">
        <title>Whole-genome sequencing of Oryza brachyantha reveals mechanisms underlying Oryza genome evolution.</title>
        <authorList>
            <person name="Chen J."/>
            <person name="Huang Q."/>
            <person name="Gao D."/>
            <person name="Wang J."/>
            <person name="Lang Y."/>
            <person name="Liu T."/>
            <person name="Li B."/>
            <person name="Bai Z."/>
            <person name="Luis Goicoechea J."/>
            <person name="Liang C."/>
            <person name="Chen C."/>
            <person name="Zhang W."/>
            <person name="Sun S."/>
            <person name="Liao Y."/>
            <person name="Zhang X."/>
            <person name="Yang L."/>
            <person name="Song C."/>
            <person name="Wang M."/>
            <person name="Shi J."/>
            <person name="Liu G."/>
            <person name="Liu J."/>
            <person name="Zhou H."/>
            <person name="Zhou W."/>
            <person name="Yu Q."/>
            <person name="An N."/>
            <person name="Chen Y."/>
            <person name="Cai Q."/>
            <person name="Wang B."/>
            <person name="Liu B."/>
            <person name="Min J."/>
            <person name="Huang Y."/>
            <person name="Wu H."/>
            <person name="Li Z."/>
            <person name="Zhang Y."/>
            <person name="Yin Y."/>
            <person name="Song W."/>
            <person name="Jiang J."/>
            <person name="Jackson S.A."/>
            <person name="Wing R.A."/>
            <person name="Wang J."/>
            <person name="Chen M."/>
        </authorList>
    </citation>
    <scope>NUCLEOTIDE SEQUENCE [LARGE SCALE GENOMIC DNA]</scope>
    <source>
        <strain evidence="1">cv. IRGC 101232</strain>
    </source>
</reference>
<proteinExistence type="predicted"/>
<dbReference type="Gramene" id="OB01G52840.1">
    <property type="protein sequence ID" value="OB01G52840.1"/>
    <property type="gene ID" value="OB01G52840"/>
</dbReference>
<dbReference type="AlphaFoldDB" id="J3L7S8"/>
<keyword evidence="2" id="KW-1185">Reference proteome</keyword>